<keyword evidence="2" id="KW-1185">Reference proteome</keyword>
<accession>A0A9D4DXH5</accession>
<gene>
    <name evidence="1" type="ORF">DPMN_169963</name>
</gene>
<evidence type="ECO:0000313" key="2">
    <source>
        <dbReference type="Proteomes" id="UP000828390"/>
    </source>
</evidence>
<proteinExistence type="predicted"/>
<dbReference type="AlphaFoldDB" id="A0A9D4DXH5"/>
<sequence length="158" mass="17954">MVSKRKDLVTRKQRIISRIVTPNIQNSLFVTYYMCASESGPGSFEQCKTHMSKGIERERHSMFNKATENIMQELLALQQEVIAHVKDVCDVLLQDIRAAYEPLYAHSIQIRAAFLNCISKIAKRLEEIGFESHDYPNADEGLALHGNNPDNSADMILE</sequence>
<dbReference type="EMBL" id="JAIWYP010000009">
    <property type="protein sequence ID" value="KAH3768746.1"/>
    <property type="molecule type" value="Genomic_DNA"/>
</dbReference>
<reference evidence="1" key="1">
    <citation type="journal article" date="2019" name="bioRxiv">
        <title>The Genome of the Zebra Mussel, Dreissena polymorpha: A Resource for Invasive Species Research.</title>
        <authorList>
            <person name="McCartney M.A."/>
            <person name="Auch B."/>
            <person name="Kono T."/>
            <person name="Mallez S."/>
            <person name="Zhang Y."/>
            <person name="Obille A."/>
            <person name="Becker A."/>
            <person name="Abrahante J.E."/>
            <person name="Garbe J."/>
            <person name="Badalamenti J.P."/>
            <person name="Herman A."/>
            <person name="Mangelson H."/>
            <person name="Liachko I."/>
            <person name="Sullivan S."/>
            <person name="Sone E.D."/>
            <person name="Koren S."/>
            <person name="Silverstein K.A.T."/>
            <person name="Beckman K.B."/>
            <person name="Gohl D.M."/>
        </authorList>
    </citation>
    <scope>NUCLEOTIDE SEQUENCE</scope>
    <source>
        <strain evidence="1">Duluth1</strain>
        <tissue evidence="1">Whole animal</tissue>
    </source>
</reference>
<dbReference type="Proteomes" id="UP000828390">
    <property type="component" value="Unassembled WGS sequence"/>
</dbReference>
<comment type="caution">
    <text evidence="1">The sequence shown here is derived from an EMBL/GenBank/DDBJ whole genome shotgun (WGS) entry which is preliminary data.</text>
</comment>
<protein>
    <submittedName>
        <fullName evidence="1">Uncharacterized protein</fullName>
    </submittedName>
</protein>
<dbReference type="PANTHER" id="PTHR36681:SF3">
    <property type="entry name" value="NUCLEAR GTPASE, GERMINAL CENTER-ASSOCIATED, TANDEM DUPLICATE 3"/>
    <property type="match status" value="1"/>
</dbReference>
<evidence type="ECO:0000313" key="1">
    <source>
        <dbReference type="EMBL" id="KAH3768746.1"/>
    </source>
</evidence>
<dbReference type="PANTHER" id="PTHR36681">
    <property type="entry name" value="NUCLEAR GTPASE, GERMINAL CENTER-ASSOCIATED, TANDEM DUPLICATE 3"/>
    <property type="match status" value="1"/>
</dbReference>
<name>A0A9D4DXH5_DREPO</name>
<organism evidence="1 2">
    <name type="scientific">Dreissena polymorpha</name>
    <name type="common">Zebra mussel</name>
    <name type="synonym">Mytilus polymorpha</name>
    <dbReference type="NCBI Taxonomy" id="45954"/>
    <lineage>
        <taxon>Eukaryota</taxon>
        <taxon>Metazoa</taxon>
        <taxon>Spiralia</taxon>
        <taxon>Lophotrochozoa</taxon>
        <taxon>Mollusca</taxon>
        <taxon>Bivalvia</taxon>
        <taxon>Autobranchia</taxon>
        <taxon>Heteroconchia</taxon>
        <taxon>Euheterodonta</taxon>
        <taxon>Imparidentia</taxon>
        <taxon>Neoheterodontei</taxon>
        <taxon>Myida</taxon>
        <taxon>Dreissenoidea</taxon>
        <taxon>Dreissenidae</taxon>
        <taxon>Dreissena</taxon>
    </lineage>
</organism>
<reference evidence="1" key="2">
    <citation type="submission" date="2020-11" db="EMBL/GenBank/DDBJ databases">
        <authorList>
            <person name="McCartney M.A."/>
            <person name="Auch B."/>
            <person name="Kono T."/>
            <person name="Mallez S."/>
            <person name="Becker A."/>
            <person name="Gohl D.M."/>
            <person name="Silverstein K.A.T."/>
            <person name="Koren S."/>
            <person name="Bechman K.B."/>
            <person name="Herman A."/>
            <person name="Abrahante J.E."/>
            <person name="Garbe J."/>
        </authorList>
    </citation>
    <scope>NUCLEOTIDE SEQUENCE</scope>
    <source>
        <strain evidence="1">Duluth1</strain>
        <tissue evidence="1">Whole animal</tissue>
    </source>
</reference>